<evidence type="ECO:0000313" key="3">
    <source>
        <dbReference type="Proteomes" id="UP000273001"/>
    </source>
</evidence>
<keyword evidence="1" id="KW-1133">Transmembrane helix</keyword>
<keyword evidence="1" id="KW-0472">Membrane</keyword>
<accession>A0ABN5PLG2</accession>
<dbReference type="Proteomes" id="UP000273001">
    <property type="component" value="Chromosome"/>
</dbReference>
<dbReference type="RefSeq" id="WP_120203318.1">
    <property type="nucleotide sequence ID" value="NZ_CP032514.1"/>
</dbReference>
<feature type="transmembrane region" description="Helical" evidence="1">
    <location>
        <begin position="12"/>
        <end position="36"/>
    </location>
</feature>
<sequence length="120" mass="12748">MAVYLVATVLTLAGLLVIIGTPIVAYFCLFAIFVSLDQGTPVFRSISRSFSMMRHGASGDMVPLFLVILVQNMVGAFTTIGSIFTVPVGILMAAYAYVRLSASSPGQPAYGQPGHWQEGS</sequence>
<reference evidence="2 3" key="1">
    <citation type="submission" date="2018-09" db="EMBL/GenBank/DDBJ databases">
        <authorList>
            <person name="Li J."/>
        </authorList>
    </citation>
    <scope>NUCLEOTIDE SEQUENCE [LARGE SCALE GENOMIC DNA]</scope>
    <source>
        <strain evidence="2 3">2129</strain>
    </source>
</reference>
<evidence type="ECO:0000313" key="2">
    <source>
        <dbReference type="EMBL" id="AYD89023.1"/>
    </source>
</evidence>
<proteinExistence type="predicted"/>
<keyword evidence="1" id="KW-0812">Transmembrane</keyword>
<protein>
    <submittedName>
        <fullName evidence="2">Uncharacterized protein</fullName>
    </submittedName>
</protein>
<organism evidence="2 3">
    <name type="scientific">Actinomyces lilanjuaniae</name>
    <dbReference type="NCBI Taxonomy" id="2321394"/>
    <lineage>
        <taxon>Bacteria</taxon>
        <taxon>Bacillati</taxon>
        <taxon>Actinomycetota</taxon>
        <taxon>Actinomycetes</taxon>
        <taxon>Actinomycetales</taxon>
        <taxon>Actinomycetaceae</taxon>
        <taxon>Actinomyces</taxon>
    </lineage>
</organism>
<name>A0ABN5PLG2_9ACTO</name>
<keyword evidence="3" id="KW-1185">Reference proteome</keyword>
<gene>
    <name evidence="2" type="ORF">D5R93_01255</name>
</gene>
<dbReference type="EMBL" id="CP032514">
    <property type="protein sequence ID" value="AYD89023.1"/>
    <property type="molecule type" value="Genomic_DNA"/>
</dbReference>
<evidence type="ECO:0000256" key="1">
    <source>
        <dbReference type="SAM" id="Phobius"/>
    </source>
</evidence>